<sequence length="194" mass="19129">MRHPIRSAVIAGTSALLLTMGAGTAAAQSSFGPTAPLSVDLAGIAALFGLAPAPTAPGDPAPEEQAGHLAAIPDEINQKAFAGTVVAGINEARTAVGADRLTTSPALEAGALDRAGELAAGDTTTGDLPVPNAVSTTDRTTLALPAQATPPNVLTALLADTGMRERMLDGGFTQVGAGTATADDGSIHVVLDFA</sequence>
<organism evidence="3 4">
    <name type="scientific">Dietzia aurantiaca</name>
    <dbReference type="NCBI Taxonomy" id="983873"/>
    <lineage>
        <taxon>Bacteria</taxon>
        <taxon>Bacillati</taxon>
        <taxon>Actinomycetota</taxon>
        <taxon>Actinomycetes</taxon>
        <taxon>Mycobacteriales</taxon>
        <taxon>Dietziaceae</taxon>
        <taxon>Dietzia</taxon>
    </lineage>
</organism>
<dbReference type="Gene3D" id="3.40.33.10">
    <property type="entry name" value="CAP"/>
    <property type="match status" value="1"/>
</dbReference>
<evidence type="ECO:0000256" key="1">
    <source>
        <dbReference type="SAM" id="SignalP"/>
    </source>
</evidence>
<keyword evidence="4" id="KW-1185">Reference proteome</keyword>
<dbReference type="Pfam" id="PF00188">
    <property type="entry name" value="CAP"/>
    <property type="match status" value="1"/>
</dbReference>
<name>A0ABV9PW57_9ACTN</name>
<dbReference type="InterPro" id="IPR014044">
    <property type="entry name" value="CAP_dom"/>
</dbReference>
<accession>A0ABV9PW57</accession>
<dbReference type="SUPFAM" id="SSF55797">
    <property type="entry name" value="PR-1-like"/>
    <property type="match status" value="1"/>
</dbReference>
<comment type="caution">
    <text evidence="3">The sequence shown here is derived from an EMBL/GenBank/DDBJ whole genome shotgun (WGS) entry which is preliminary data.</text>
</comment>
<protein>
    <submittedName>
        <fullName evidence="3">CAP domain-containing protein</fullName>
    </submittedName>
</protein>
<dbReference type="Proteomes" id="UP001595836">
    <property type="component" value="Unassembled WGS sequence"/>
</dbReference>
<keyword evidence="1" id="KW-0732">Signal</keyword>
<feature type="domain" description="SCP" evidence="2">
    <location>
        <begin position="89"/>
        <end position="193"/>
    </location>
</feature>
<gene>
    <name evidence="3" type="ORF">ACFO7U_13445</name>
</gene>
<evidence type="ECO:0000313" key="4">
    <source>
        <dbReference type="Proteomes" id="UP001595836"/>
    </source>
</evidence>
<dbReference type="RefSeq" id="WP_344995234.1">
    <property type="nucleotide sequence ID" value="NZ_BAABCD010000050.1"/>
</dbReference>
<dbReference type="CDD" id="cd05379">
    <property type="entry name" value="CAP_bacterial"/>
    <property type="match status" value="1"/>
</dbReference>
<evidence type="ECO:0000313" key="3">
    <source>
        <dbReference type="EMBL" id="MFC4755773.1"/>
    </source>
</evidence>
<proteinExistence type="predicted"/>
<feature type="chain" id="PRO_5046831682" evidence="1">
    <location>
        <begin position="28"/>
        <end position="194"/>
    </location>
</feature>
<feature type="signal peptide" evidence="1">
    <location>
        <begin position="1"/>
        <end position="27"/>
    </location>
</feature>
<dbReference type="InterPro" id="IPR035940">
    <property type="entry name" value="CAP_sf"/>
</dbReference>
<reference evidence="4" key="1">
    <citation type="journal article" date="2019" name="Int. J. Syst. Evol. Microbiol.">
        <title>The Global Catalogue of Microorganisms (GCM) 10K type strain sequencing project: providing services to taxonomists for standard genome sequencing and annotation.</title>
        <authorList>
            <consortium name="The Broad Institute Genomics Platform"/>
            <consortium name="The Broad Institute Genome Sequencing Center for Infectious Disease"/>
            <person name="Wu L."/>
            <person name="Ma J."/>
        </authorList>
    </citation>
    <scope>NUCLEOTIDE SEQUENCE [LARGE SCALE GENOMIC DNA]</scope>
    <source>
        <strain evidence="4">JCM 11882</strain>
    </source>
</reference>
<dbReference type="EMBL" id="JBHSHP010000053">
    <property type="protein sequence ID" value="MFC4755773.1"/>
    <property type="molecule type" value="Genomic_DNA"/>
</dbReference>
<evidence type="ECO:0000259" key="2">
    <source>
        <dbReference type="Pfam" id="PF00188"/>
    </source>
</evidence>